<evidence type="ECO:0000313" key="4">
    <source>
        <dbReference type="EMBL" id="KAI6652832.1"/>
    </source>
</evidence>
<organism evidence="4 5">
    <name type="scientific">Oopsacas minuta</name>
    <dbReference type="NCBI Taxonomy" id="111878"/>
    <lineage>
        <taxon>Eukaryota</taxon>
        <taxon>Metazoa</taxon>
        <taxon>Porifera</taxon>
        <taxon>Hexactinellida</taxon>
        <taxon>Hexasterophora</taxon>
        <taxon>Lyssacinosida</taxon>
        <taxon>Leucopsacidae</taxon>
        <taxon>Oopsacas</taxon>
    </lineage>
</organism>
<evidence type="ECO:0000259" key="3">
    <source>
        <dbReference type="Pfam" id="PF00685"/>
    </source>
</evidence>
<evidence type="ECO:0000313" key="5">
    <source>
        <dbReference type="Proteomes" id="UP001165289"/>
    </source>
</evidence>
<dbReference type="InterPro" id="IPR000863">
    <property type="entry name" value="Sulfotransferase_dom"/>
</dbReference>
<dbReference type="AlphaFoldDB" id="A0AAV7JVA3"/>
<protein>
    <recommendedName>
        <fullName evidence="3">Sulfotransferase domain-containing protein</fullName>
    </recommendedName>
</protein>
<comment type="similarity">
    <text evidence="1">Belongs to the sulfotransferase 1 family.</text>
</comment>
<dbReference type="PANTHER" id="PTHR11783">
    <property type="entry name" value="SULFOTRANSFERASE SULT"/>
    <property type="match status" value="1"/>
</dbReference>
<dbReference type="Proteomes" id="UP001165289">
    <property type="component" value="Unassembled WGS sequence"/>
</dbReference>
<sequence>MAESDNGAITLPNSENITQGVWKIDGDVFPFYLSKKRLQEISTFQLRPSDIFVVTHPKSGTTWVQSIVQVLKSHNEIVQQLDSLQPFLELPLVSSSEEGDKLPIAPFYYTHSFIDNLADPRIFKSHLSFKYIPFNQECKYIYTYRNPKDVAVSDYYYSKGMKFLSYKGSFDEYLDMFMRGELGHGLWYEHVLSWWANRHRPNVLIISYESLKLNFKDTVSKIGNFLGFKVSEEIVNLVYKYTKFDSMKTNQFVNKSVIPWNTDSPAFIRKGKIGDWKDHFTPKQNTKFENWYRTPLEGSGLLEELVF</sequence>
<reference evidence="4 5" key="1">
    <citation type="journal article" date="2023" name="BMC Biol.">
        <title>The compact genome of the sponge Oopsacas minuta (Hexactinellida) is lacking key metazoan core genes.</title>
        <authorList>
            <person name="Santini S."/>
            <person name="Schenkelaars Q."/>
            <person name="Jourda C."/>
            <person name="Duchesne M."/>
            <person name="Belahbib H."/>
            <person name="Rocher C."/>
            <person name="Selva M."/>
            <person name="Riesgo A."/>
            <person name="Vervoort M."/>
            <person name="Leys S.P."/>
            <person name="Kodjabachian L."/>
            <person name="Le Bivic A."/>
            <person name="Borchiellini C."/>
            <person name="Claverie J.M."/>
            <person name="Renard E."/>
        </authorList>
    </citation>
    <scope>NUCLEOTIDE SEQUENCE [LARGE SCALE GENOMIC DNA]</scope>
    <source>
        <strain evidence="4">SPO-2</strain>
    </source>
</reference>
<dbReference type="GO" id="GO:0008146">
    <property type="term" value="F:sulfotransferase activity"/>
    <property type="evidence" value="ECO:0007669"/>
    <property type="project" value="InterPro"/>
</dbReference>
<dbReference type="Pfam" id="PF00685">
    <property type="entry name" value="Sulfotransfer_1"/>
    <property type="match status" value="1"/>
</dbReference>
<gene>
    <name evidence="4" type="ORF">LOD99_4218</name>
</gene>
<keyword evidence="2" id="KW-0808">Transferase</keyword>
<keyword evidence="5" id="KW-1185">Reference proteome</keyword>
<dbReference type="InterPro" id="IPR027417">
    <property type="entry name" value="P-loop_NTPase"/>
</dbReference>
<evidence type="ECO:0000256" key="2">
    <source>
        <dbReference type="ARBA" id="ARBA00022679"/>
    </source>
</evidence>
<proteinExistence type="inferred from homology"/>
<dbReference type="SUPFAM" id="SSF52540">
    <property type="entry name" value="P-loop containing nucleoside triphosphate hydrolases"/>
    <property type="match status" value="1"/>
</dbReference>
<feature type="domain" description="Sulfotransferase" evidence="3">
    <location>
        <begin position="48"/>
        <end position="299"/>
    </location>
</feature>
<accession>A0AAV7JVA3</accession>
<evidence type="ECO:0000256" key="1">
    <source>
        <dbReference type="ARBA" id="ARBA00005771"/>
    </source>
</evidence>
<dbReference type="EMBL" id="JAKMXF010000297">
    <property type="protein sequence ID" value="KAI6652832.1"/>
    <property type="molecule type" value="Genomic_DNA"/>
</dbReference>
<name>A0AAV7JVA3_9METZ</name>
<dbReference type="Gene3D" id="3.40.50.300">
    <property type="entry name" value="P-loop containing nucleotide triphosphate hydrolases"/>
    <property type="match status" value="1"/>
</dbReference>
<comment type="caution">
    <text evidence="4">The sequence shown here is derived from an EMBL/GenBank/DDBJ whole genome shotgun (WGS) entry which is preliminary data.</text>
</comment>